<dbReference type="CDD" id="cd00160">
    <property type="entry name" value="RhoGEF"/>
    <property type="match status" value="1"/>
</dbReference>
<evidence type="ECO:0000259" key="4">
    <source>
        <dbReference type="PROSITE" id="PS50010"/>
    </source>
</evidence>
<evidence type="ECO:0000259" key="3">
    <source>
        <dbReference type="PROSITE" id="PS50003"/>
    </source>
</evidence>
<dbReference type="InterPro" id="IPR011993">
    <property type="entry name" value="PH-like_dom_sf"/>
</dbReference>
<dbReference type="InterPro" id="IPR001849">
    <property type="entry name" value="PH_domain"/>
</dbReference>
<dbReference type="Pfam" id="PF22697">
    <property type="entry name" value="SOS1_NGEF_PH"/>
    <property type="match status" value="1"/>
</dbReference>
<proteinExistence type="predicted"/>
<sequence>MSASAKGEAMEERDSPPGKEDGDGKDDRGPRPLLTAACRVTEMDEGTAVYISSSATQLGQADKDSSMDIAPSLITLYDKYASTNSELMSITESTAAKTESPESSSKDDIIPSKTGTSEITDPETETDSMAVDTTDVTDGVVSTCDAPMVHIDEPADMTEKPEELNVMPNPPNQSFLYKSLSSLKPDVVTEEKDATDTDVQSKKRRSESCPGILDGDNEPSTNATVETEIECTTAAPTESKLKTSNVEFKTSGSDLRSASLDKSAHPPKRKTSATSPPERTDTNANLKSFQRTLSFGARLARTKFSQFIESNALGKSKHEAASNKKTSEAPTVKPRTRLRSDSEPAPLSVSAIKLDHKRKSSRLNPAISSTAEIDDALSPTASPLSTPPPRLKSQQSSRHSFSYMDQKCKELLDTEESYVMDLEDVIQGYKEPIAATINFITLEDQDTLFGNIQEIHDFNKKLLKELQQCNNDPVLIAECFLDNEKNFRVYTDYCTNYPDTMEVLIDCTKYDDVAEFFRECQLYLGHPLPLGAYLLKPVQRVLKYHLLFQDMYKHVNKEEEGYEIIGDALVCMTGIARYINEMKRKHEARVHVQEIQSQLVGWEGDLMSSGDLVLEDVFRMQGARAERYLYLFEKVLLIGKKREDGLISIKTHISCSNLMLIESIQKEPLGFNVLPFDNPSIQYTILARSMDQKKLWSHEIKKLILQNFESKIPSNSYELILRSTMSTTTDPNKEVQPDQDLTRDKKERKSKRRQKRRNSEPMGKLIRGQKQVKAAVESMITRGMKRPELSRWNGRSSSGDIRVETFNTTDDSDNESLESPHRRSTSRLTDVTPERRSSLSAGSDSTRTPDSRSPNKRPTAGNLSQRLSRNSMELDGSVSSTHSDEEKDRAAERSNLTKKRESNRDSGIGSMTLSEHASTEGDRDANGSSRRGGPDRNKTAEDMVKKADPNEDDNAIEELIENTESPDELEALEALPEIVPNASVGHEDTMDLESLPSFIKKVSPSEPFKVRHSNIKSYRPLNTLKNGDVWLPMSSNSYVRSRSASYGARPLSADVAMHAPLKIPLSRSNSDDRCMLAAVSEMHNRSHSDPNMLDTHTEDRSSSPPRAEPENVSPSPQIDLLDVSPSSLGASGETSSFSSNENLLESVNNAFKRLGEKYSNFHLSDNEGNKSEAVEDSADSVANVCTASAATKLEKDEPESETDKSCQEECQAEPPPVPLPPKTVIKLAREFSRKAKEGPKLVMLRHVFSDPYIDRDGTAHSEGFSIKEDKDGHTVVRPKTPGKVTSKIETFQRAMTENESWEAPARSRVRHISDSLFHATPVRATSSSSDEEKTTCQDSTPSSQSRNGRNRQSVRDAVRNFEKPSPLKPESKVVTPVSLGIKQRLQAIQQNAEFHKQTQDELRSAKIKSLRERRQELQEWVSRPIPRKYTISETGILEMAFSDTASHCSDEPDGMSSYASSLQSSAQASPVHVARGALSLAGSETSSEPSPQDSEPVPFRSLKERFQELEKAVSKPVPRTCINPKDEIEAQKQTKVVEECLPLQYSLKEEELNEGTKSYEEDVDEEATEEAAVITEEVVKAEMEIDEVKPQEVTREELVREDMQPEDKQPDVDNQRSSPQPDSRPPSSPVFLTAQSSEGLHRATSSESNYTDARSEFSTQDSSEESFHSGYATPTES</sequence>
<feature type="compositionally biased region" description="Basic and acidic residues" evidence="2">
    <location>
        <begin position="1262"/>
        <end position="1274"/>
    </location>
</feature>
<feature type="compositionally biased region" description="Polar residues" evidence="2">
    <location>
        <begin position="1124"/>
        <end position="1134"/>
    </location>
</feature>
<feature type="compositionally biased region" description="Polar residues" evidence="2">
    <location>
        <begin position="861"/>
        <end position="881"/>
    </location>
</feature>
<feature type="compositionally biased region" description="Basic and acidic residues" evidence="2">
    <location>
        <begin position="1583"/>
        <end position="1614"/>
    </location>
</feature>
<feature type="compositionally biased region" description="Basic and acidic residues" evidence="2">
    <location>
        <begin position="187"/>
        <end position="201"/>
    </location>
</feature>
<feature type="region of interest" description="Disordered" evidence="2">
    <location>
        <begin position="92"/>
        <end position="133"/>
    </location>
</feature>
<dbReference type="Gene3D" id="1.20.900.10">
    <property type="entry name" value="Dbl homology (DH) domain"/>
    <property type="match status" value="1"/>
</dbReference>
<accession>A0A8B7XS49</accession>
<dbReference type="RefSeq" id="XP_022083017.1">
    <property type="nucleotide sequence ID" value="XM_022227325.1"/>
</dbReference>
<dbReference type="CDD" id="cd13243">
    <property type="entry name" value="PH_PLEKHG1_G2_G3"/>
    <property type="match status" value="1"/>
</dbReference>
<feature type="compositionally biased region" description="Polar residues" evidence="2">
    <location>
        <begin position="362"/>
        <end position="371"/>
    </location>
</feature>
<evidence type="ECO:0000313" key="6">
    <source>
        <dbReference type="RefSeq" id="XP_022083017.1"/>
    </source>
</evidence>
<gene>
    <name evidence="6" type="primary">LOC110975147</name>
</gene>
<feature type="compositionally biased region" description="Basic and acidic residues" evidence="2">
    <location>
        <begin position="932"/>
        <end position="949"/>
    </location>
</feature>
<feature type="region of interest" description="Disordered" evidence="2">
    <location>
        <begin position="1583"/>
        <end position="1677"/>
    </location>
</feature>
<feature type="region of interest" description="Disordered" evidence="2">
    <location>
        <begin position="1189"/>
        <end position="1222"/>
    </location>
</feature>
<dbReference type="SMART" id="SM00325">
    <property type="entry name" value="RhoGEF"/>
    <property type="match status" value="1"/>
</dbReference>
<dbReference type="Pfam" id="PF00621">
    <property type="entry name" value="RhoGEF"/>
    <property type="match status" value="1"/>
</dbReference>
<dbReference type="InterPro" id="IPR035899">
    <property type="entry name" value="DBL_dom_sf"/>
</dbReference>
<feature type="compositionally biased region" description="Polar residues" evidence="2">
    <location>
        <begin position="793"/>
        <end position="809"/>
    </location>
</feature>
<dbReference type="OrthoDB" id="1594986at2759"/>
<dbReference type="Proteomes" id="UP000694845">
    <property type="component" value="Unplaced"/>
</dbReference>
<feature type="compositionally biased region" description="Low complexity" evidence="2">
    <location>
        <begin position="1342"/>
        <end position="1351"/>
    </location>
</feature>
<keyword evidence="1" id="KW-0597">Phosphoprotein</keyword>
<dbReference type="SUPFAM" id="SSF48065">
    <property type="entry name" value="DBL homology domain (DH-domain)"/>
    <property type="match status" value="1"/>
</dbReference>
<dbReference type="InterPro" id="IPR043324">
    <property type="entry name" value="PH_PLEKHG1_G2_G3"/>
</dbReference>
<feature type="region of interest" description="Disordered" evidence="2">
    <location>
        <begin position="1"/>
        <end position="37"/>
    </location>
</feature>
<dbReference type="GO" id="GO:0031267">
    <property type="term" value="F:small GTPase binding"/>
    <property type="evidence" value="ECO:0007669"/>
    <property type="project" value="TreeGrafter"/>
</dbReference>
<dbReference type="GeneID" id="110975147"/>
<feature type="compositionally biased region" description="Basic and acidic residues" evidence="2">
    <location>
        <begin position="316"/>
        <end position="327"/>
    </location>
</feature>
<dbReference type="OMA" id="PSANGEH"/>
<reference evidence="6" key="1">
    <citation type="submission" date="2025-08" db="UniProtKB">
        <authorList>
            <consortium name="RefSeq"/>
        </authorList>
    </citation>
    <scope>IDENTIFICATION</scope>
</reference>
<dbReference type="GO" id="GO:0005085">
    <property type="term" value="F:guanyl-nucleotide exchange factor activity"/>
    <property type="evidence" value="ECO:0007669"/>
    <property type="project" value="InterPro"/>
</dbReference>
<dbReference type="InterPro" id="IPR000219">
    <property type="entry name" value="DH_dom"/>
</dbReference>
<feature type="compositionally biased region" description="Polar residues" evidence="2">
    <location>
        <begin position="1633"/>
        <end position="1661"/>
    </location>
</feature>
<feature type="compositionally biased region" description="Basic and acidic residues" evidence="2">
    <location>
        <begin position="731"/>
        <end position="747"/>
    </location>
</feature>
<feature type="compositionally biased region" description="Basic and acidic residues" evidence="2">
    <location>
        <begin position="882"/>
        <end position="892"/>
    </location>
</feature>
<evidence type="ECO:0000256" key="2">
    <source>
        <dbReference type="SAM" id="MobiDB-lite"/>
    </source>
</evidence>
<dbReference type="SMART" id="SM00233">
    <property type="entry name" value="PH"/>
    <property type="match status" value="1"/>
</dbReference>
<dbReference type="PROSITE" id="PS50010">
    <property type="entry name" value="DH_2"/>
    <property type="match status" value="1"/>
</dbReference>
<evidence type="ECO:0000313" key="5">
    <source>
        <dbReference type="Proteomes" id="UP000694845"/>
    </source>
</evidence>
<feature type="region of interest" description="Disordered" evidence="2">
    <location>
        <begin position="184"/>
        <end position="289"/>
    </location>
</feature>
<dbReference type="PANTHER" id="PTHR45924">
    <property type="entry name" value="FI17866P1"/>
    <property type="match status" value="1"/>
</dbReference>
<dbReference type="SUPFAM" id="SSF50729">
    <property type="entry name" value="PH domain-like"/>
    <property type="match status" value="1"/>
</dbReference>
<feature type="region of interest" description="Disordered" evidence="2">
    <location>
        <begin position="314"/>
        <end position="399"/>
    </location>
</feature>
<feature type="compositionally biased region" description="Polar residues" evidence="2">
    <location>
        <begin position="272"/>
        <end position="289"/>
    </location>
</feature>
<dbReference type="Gene3D" id="2.30.29.30">
    <property type="entry name" value="Pleckstrin-homology domain (PH domain)/Phosphotyrosine-binding domain (PTB)"/>
    <property type="match status" value="1"/>
</dbReference>
<feature type="region of interest" description="Disordered" evidence="2">
    <location>
        <begin position="1319"/>
        <end position="1374"/>
    </location>
</feature>
<feature type="compositionally biased region" description="Low complexity" evidence="2">
    <location>
        <begin position="1456"/>
        <end position="1469"/>
    </location>
</feature>
<feature type="domain" description="PH" evidence="3">
    <location>
        <begin position="605"/>
        <end position="705"/>
    </location>
</feature>
<keyword evidence="5" id="KW-1185">Reference proteome</keyword>
<protein>
    <submittedName>
        <fullName evidence="6">Uncharacterized protein LOC110975147 isoform X1</fullName>
    </submittedName>
</protein>
<feature type="compositionally biased region" description="Polar residues" evidence="2">
    <location>
        <begin position="838"/>
        <end position="852"/>
    </location>
</feature>
<feature type="region of interest" description="Disordered" evidence="2">
    <location>
        <begin position="1262"/>
        <end position="1283"/>
    </location>
</feature>
<feature type="region of interest" description="Disordered" evidence="2">
    <location>
        <begin position="1444"/>
        <end position="1503"/>
    </location>
</feature>
<feature type="compositionally biased region" description="Basic and acidic residues" evidence="2">
    <location>
        <begin position="8"/>
        <end position="30"/>
    </location>
</feature>
<feature type="compositionally biased region" description="Polar residues" evidence="2">
    <location>
        <begin position="92"/>
        <end position="103"/>
    </location>
</feature>
<feature type="compositionally biased region" description="Polar residues" evidence="2">
    <location>
        <begin position="1482"/>
        <end position="1493"/>
    </location>
</feature>
<feature type="region of interest" description="Disordered" evidence="2">
    <location>
        <begin position="724"/>
        <end position="953"/>
    </location>
</feature>
<dbReference type="PANTHER" id="PTHR45924:SF2">
    <property type="entry name" value="FI17866P1"/>
    <property type="match status" value="1"/>
</dbReference>
<feature type="compositionally biased region" description="Polar residues" evidence="2">
    <location>
        <begin position="242"/>
        <end position="256"/>
    </location>
</feature>
<dbReference type="KEGG" id="aplc:110975147"/>
<evidence type="ECO:0000256" key="1">
    <source>
        <dbReference type="ARBA" id="ARBA00022553"/>
    </source>
</evidence>
<dbReference type="PROSITE" id="PS50003">
    <property type="entry name" value="PH_DOMAIN"/>
    <property type="match status" value="1"/>
</dbReference>
<feature type="compositionally biased region" description="Basic and acidic residues" evidence="2">
    <location>
        <begin position="1353"/>
        <end position="1362"/>
    </location>
</feature>
<dbReference type="InterPro" id="IPR055251">
    <property type="entry name" value="SOS1_NGEF_PH"/>
</dbReference>
<feature type="domain" description="DH" evidence="4">
    <location>
        <begin position="403"/>
        <end position="582"/>
    </location>
</feature>
<name>A0A8B7XS49_ACAPL</name>
<feature type="region of interest" description="Disordered" evidence="2">
    <location>
        <begin position="1081"/>
        <end position="1140"/>
    </location>
</feature>
<organism evidence="5 6">
    <name type="scientific">Acanthaster planci</name>
    <name type="common">Crown-of-thorns starfish</name>
    <dbReference type="NCBI Taxonomy" id="133434"/>
    <lineage>
        <taxon>Eukaryota</taxon>
        <taxon>Metazoa</taxon>
        <taxon>Echinodermata</taxon>
        <taxon>Eleutherozoa</taxon>
        <taxon>Asterozoa</taxon>
        <taxon>Asteroidea</taxon>
        <taxon>Valvatacea</taxon>
        <taxon>Valvatida</taxon>
        <taxon>Acanthasteridae</taxon>
        <taxon>Acanthaster</taxon>
    </lineage>
</organism>